<dbReference type="InterPro" id="IPR002606">
    <property type="entry name" value="Riboflavin_kinase_bac"/>
</dbReference>
<dbReference type="GO" id="GO:0016301">
    <property type="term" value="F:kinase activity"/>
    <property type="evidence" value="ECO:0007669"/>
    <property type="project" value="UniProtKB-KW"/>
</dbReference>
<accession>A0ABN1MNS1</accession>
<dbReference type="PANTHER" id="PTHR22749">
    <property type="entry name" value="RIBOFLAVIN KINASE/FMN ADENYLYLTRANSFERASE"/>
    <property type="match status" value="1"/>
</dbReference>
<keyword evidence="6 15" id="KW-0808">Transferase</keyword>
<comment type="similarity">
    <text evidence="15">Belongs to the ribF family.</text>
</comment>
<dbReference type="Gene3D" id="2.40.30.30">
    <property type="entry name" value="Riboflavin kinase-like"/>
    <property type="match status" value="1"/>
</dbReference>
<dbReference type="EMBL" id="BAAAFH010000003">
    <property type="protein sequence ID" value="GAA0874530.1"/>
    <property type="molecule type" value="Genomic_DNA"/>
</dbReference>
<evidence type="ECO:0000256" key="14">
    <source>
        <dbReference type="ARBA" id="ARBA00049494"/>
    </source>
</evidence>
<comment type="caution">
    <text evidence="17">The sequence shown here is derived from an EMBL/GenBank/DDBJ whole genome shotgun (WGS) entry which is preliminary data.</text>
</comment>
<dbReference type="PIRSF" id="PIRSF004491">
    <property type="entry name" value="FAD_Synth"/>
    <property type="match status" value="1"/>
</dbReference>
<evidence type="ECO:0000256" key="1">
    <source>
        <dbReference type="ARBA" id="ARBA00002121"/>
    </source>
</evidence>
<dbReference type="InterPro" id="IPR014729">
    <property type="entry name" value="Rossmann-like_a/b/a_fold"/>
</dbReference>
<sequence>MKVFNGLEKVYSIPNPVLTIGTFDGVHLGHQKILEKIKRRAEEIGGETVLFTFHPHPRTVLFPEHHNLKLIQTQEEKLDKLRRIGVDNIIVYPFSKEFSRTPATSFVRDYLVNKIKVHTIVIGYDHQFGKNREGSLEHLQELAPMFGFEVIEISAREVDDVNVSSTKIRKALERGDIQTANTFLGEPFQLTGKVVKGKGIGRGIGYPTANIEVADELKMIPANGVYAVRCQVKGRIVSGMMNIGVRPTLDDSETRTIEVNLFDFREDIYDEKILVEVIQFLRSEKRFESIDELILQIQHDEKTTRNILSDISMELHSL</sequence>
<keyword evidence="11 15" id="KW-0067">ATP-binding</keyword>
<dbReference type="Proteomes" id="UP001501126">
    <property type="component" value="Unassembled WGS sequence"/>
</dbReference>
<keyword evidence="8 15" id="KW-0547">Nucleotide-binding</keyword>
<dbReference type="InterPro" id="IPR004821">
    <property type="entry name" value="Cyt_trans-like"/>
</dbReference>
<evidence type="ECO:0000256" key="10">
    <source>
        <dbReference type="ARBA" id="ARBA00022827"/>
    </source>
</evidence>
<keyword evidence="18" id="KW-1185">Reference proteome</keyword>
<dbReference type="Gene3D" id="3.40.50.620">
    <property type="entry name" value="HUPs"/>
    <property type="match status" value="1"/>
</dbReference>
<gene>
    <name evidence="17" type="ORF">GCM10009118_09380</name>
</gene>
<dbReference type="Pfam" id="PF06574">
    <property type="entry name" value="FAD_syn"/>
    <property type="match status" value="1"/>
</dbReference>
<dbReference type="SUPFAM" id="SSF82114">
    <property type="entry name" value="Riboflavin kinase-like"/>
    <property type="match status" value="1"/>
</dbReference>
<evidence type="ECO:0000256" key="11">
    <source>
        <dbReference type="ARBA" id="ARBA00022840"/>
    </source>
</evidence>
<dbReference type="NCBIfam" id="NF004162">
    <property type="entry name" value="PRK05627.1-5"/>
    <property type="match status" value="1"/>
</dbReference>
<evidence type="ECO:0000256" key="7">
    <source>
        <dbReference type="ARBA" id="ARBA00022695"/>
    </source>
</evidence>
<keyword evidence="10 15" id="KW-0274">FAD</keyword>
<dbReference type="NCBIfam" id="NF004160">
    <property type="entry name" value="PRK05627.1-3"/>
    <property type="match status" value="1"/>
</dbReference>
<evidence type="ECO:0000256" key="8">
    <source>
        <dbReference type="ARBA" id="ARBA00022741"/>
    </source>
</evidence>
<dbReference type="InterPro" id="IPR015865">
    <property type="entry name" value="Riboflavin_kinase_bac/euk"/>
</dbReference>
<reference evidence="17 18" key="1">
    <citation type="journal article" date="2019" name="Int. J. Syst. Evol. Microbiol.">
        <title>The Global Catalogue of Microorganisms (GCM) 10K type strain sequencing project: providing services to taxonomists for standard genome sequencing and annotation.</title>
        <authorList>
            <consortium name="The Broad Institute Genomics Platform"/>
            <consortium name="The Broad Institute Genome Sequencing Center for Infectious Disease"/>
            <person name="Wu L."/>
            <person name="Ma J."/>
        </authorList>
    </citation>
    <scope>NUCLEOTIDE SEQUENCE [LARGE SCALE GENOMIC DNA]</scope>
    <source>
        <strain evidence="17 18">JCM 16083</strain>
    </source>
</reference>
<comment type="pathway">
    <text evidence="2 15">Cofactor biosynthesis; FAD biosynthesis; FAD from FMN: step 1/1.</text>
</comment>
<dbReference type="PANTHER" id="PTHR22749:SF6">
    <property type="entry name" value="RIBOFLAVIN KINASE"/>
    <property type="match status" value="1"/>
</dbReference>
<dbReference type="InterPro" id="IPR023468">
    <property type="entry name" value="Riboflavin_kinase"/>
</dbReference>
<dbReference type="EC" id="2.7.7.2" evidence="15"/>
<dbReference type="RefSeq" id="WP_343785427.1">
    <property type="nucleotide sequence ID" value="NZ_BAAAFH010000003.1"/>
</dbReference>
<evidence type="ECO:0000256" key="5">
    <source>
        <dbReference type="ARBA" id="ARBA00022643"/>
    </source>
</evidence>
<keyword evidence="4 15" id="KW-0285">Flavoprotein</keyword>
<keyword evidence="7 15" id="KW-0548">Nucleotidyltransferase</keyword>
<keyword evidence="9 15" id="KW-0418">Kinase</keyword>
<dbReference type="InterPro" id="IPR023465">
    <property type="entry name" value="Riboflavin_kinase_dom_sf"/>
</dbReference>
<name>A0ABN1MNS1_9FLAO</name>
<evidence type="ECO:0000256" key="2">
    <source>
        <dbReference type="ARBA" id="ARBA00004726"/>
    </source>
</evidence>
<evidence type="ECO:0000256" key="6">
    <source>
        <dbReference type="ARBA" id="ARBA00022679"/>
    </source>
</evidence>
<evidence type="ECO:0000256" key="15">
    <source>
        <dbReference type="PIRNR" id="PIRNR004491"/>
    </source>
</evidence>
<comment type="function">
    <text evidence="1">Catalyzes the phosphorylation of riboflavin to FMN followed by the adenylation of FMN to FAD.</text>
</comment>
<feature type="domain" description="Riboflavin kinase" evidence="16">
    <location>
        <begin position="183"/>
        <end position="309"/>
    </location>
</feature>
<dbReference type="NCBIfam" id="TIGR00125">
    <property type="entry name" value="cyt_tran_rel"/>
    <property type="match status" value="1"/>
</dbReference>
<dbReference type="InterPro" id="IPR015864">
    <property type="entry name" value="FAD_synthase"/>
</dbReference>
<comment type="catalytic activity">
    <reaction evidence="13 15">
        <text>riboflavin + ATP = FMN + ADP + H(+)</text>
        <dbReference type="Rhea" id="RHEA:14357"/>
        <dbReference type="ChEBI" id="CHEBI:15378"/>
        <dbReference type="ChEBI" id="CHEBI:30616"/>
        <dbReference type="ChEBI" id="CHEBI:57986"/>
        <dbReference type="ChEBI" id="CHEBI:58210"/>
        <dbReference type="ChEBI" id="CHEBI:456216"/>
        <dbReference type="EC" id="2.7.1.26"/>
    </reaction>
</comment>
<evidence type="ECO:0000313" key="17">
    <source>
        <dbReference type="EMBL" id="GAA0874530.1"/>
    </source>
</evidence>
<evidence type="ECO:0000256" key="3">
    <source>
        <dbReference type="ARBA" id="ARBA00005201"/>
    </source>
</evidence>
<evidence type="ECO:0000259" key="16">
    <source>
        <dbReference type="SMART" id="SM00904"/>
    </source>
</evidence>
<evidence type="ECO:0000256" key="13">
    <source>
        <dbReference type="ARBA" id="ARBA00047880"/>
    </source>
</evidence>
<comment type="pathway">
    <text evidence="3 15">Cofactor biosynthesis; FMN biosynthesis; FMN from riboflavin (ATP route): step 1/1.</text>
</comment>
<evidence type="ECO:0000256" key="4">
    <source>
        <dbReference type="ARBA" id="ARBA00022630"/>
    </source>
</evidence>
<organism evidence="17 18">
    <name type="scientific">Wandonia haliotis</name>
    <dbReference type="NCBI Taxonomy" id="574963"/>
    <lineage>
        <taxon>Bacteria</taxon>
        <taxon>Pseudomonadati</taxon>
        <taxon>Bacteroidota</taxon>
        <taxon>Flavobacteriia</taxon>
        <taxon>Flavobacteriales</taxon>
        <taxon>Crocinitomicaceae</taxon>
        <taxon>Wandonia</taxon>
    </lineage>
</organism>
<dbReference type="NCBIfam" id="TIGR00083">
    <property type="entry name" value="ribF"/>
    <property type="match status" value="1"/>
</dbReference>
<evidence type="ECO:0000256" key="9">
    <source>
        <dbReference type="ARBA" id="ARBA00022777"/>
    </source>
</evidence>
<evidence type="ECO:0000313" key="18">
    <source>
        <dbReference type="Proteomes" id="UP001501126"/>
    </source>
</evidence>
<dbReference type="CDD" id="cd02064">
    <property type="entry name" value="FAD_synthetase_N"/>
    <property type="match status" value="1"/>
</dbReference>
<dbReference type="SMART" id="SM00904">
    <property type="entry name" value="Flavokinase"/>
    <property type="match status" value="1"/>
</dbReference>
<dbReference type="SUPFAM" id="SSF52374">
    <property type="entry name" value="Nucleotidylyl transferase"/>
    <property type="match status" value="1"/>
</dbReference>
<dbReference type="EC" id="2.7.1.26" evidence="15"/>
<keyword evidence="12" id="KW-0511">Multifunctional enzyme</keyword>
<proteinExistence type="inferred from homology"/>
<comment type="catalytic activity">
    <reaction evidence="14 15">
        <text>FMN + ATP + H(+) = FAD + diphosphate</text>
        <dbReference type="Rhea" id="RHEA:17237"/>
        <dbReference type="ChEBI" id="CHEBI:15378"/>
        <dbReference type="ChEBI" id="CHEBI:30616"/>
        <dbReference type="ChEBI" id="CHEBI:33019"/>
        <dbReference type="ChEBI" id="CHEBI:57692"/>
        <dbReference type="ChEBI" id="CHEBI:58210"/>
        <dbReference type="EC" id="2.7.7.2"/>
    </reaction>
</comment>
<keyword evidence="5 15" id="KW-0288">FMN</keyword>
<evidence type="ECO:0000256" key="12">
    <source>
        <dbReference type="ARBA" id="ARBA00023268"/>
    </source>
</evidence>
<protein>
    <recommendedName>
        <fullName evidence="15">Riboflavin biosynthesis protein</fullName>
    </recommendedName>
    <domain>
        <recommendedName>
            <fullName evidence="15">Riboflavin kinase</fullName>
            <ecNumber evidence="15">2.7.1.26</ecNumber>
        </recommendedName>
        <alternativeName>
            <fullName evidence="15">Flavokinase</fullName>
        </alternativeName>
    </domain>
    <domain>
        <recommendedName>
            <fullName evidence="15">FMN adenylyltransferase</fullName>
            <ecNumber evidence="15">2.7.7.2</ecNumber>
        </recommendedName>
        <alternativeName>
            <fullName evidence="15">FAD pyrophosphorylase</fullName>
        </alternativeName>
        <alternativeName>
            <fullName evidence="15">FAD synthase</fullName>
        </alternativeName>
    </domain>
</protein>
<dbReference type="Pfam" id="PF01687">
    <property type="entry name" value="Flavokinase"/>
    <property type="match status" value="1"/>
</dbReference>